<organism evidence="2 3">
    <name type="scientific">Nocardia ignorata</name>
    <dbReference type="NCBI Taxonomy" id="145285"/>
    <lineage>
        <taxon>Bacteria</taxon>
        <taxon>Bacillati</taxon>
        <taxon>Actinomycetota</taxon>
        <taxon>Actinomycetes</taxon>
        <taxon>Mycobacteriales</taxon>
        <taxon>Nocardiaceae</taxon>
        <taxon>Nocardia</taxon>
    </lineage>
</organism>
<dbReference type="Pfam" id="PF12770">
    <property type="entry name" value="CHAT"/>
    <property type="match status" value="1"/>
</dbReference>
<keyword evidence="3" id="KW-1185">Reference proteome</keyword>
<dbReference type="RefSeq" id="WP_067488077.1">
    <property type="nucleotide sequence ID" value="NZ_SNXK01000008.1"/>
</dbReference>
<evidence type="ECO:0000259" key="1">
    <source>
        <dbReference type="Pfam" id="PF12770"/>
    </source>
</evidence>
<sequence>MEIVVEMLVIARTRKVPDWGHTVRAEAELLEIADEVDRVCSVALPDDPALALLSREASSRAGASRFARTQAAEVLDETARRDDNFAAALWQAVHLGLEPLEDTTGDRRGSETQAGAGSLTDLRKLNPAIWLNRVRTWPRAHLADASAESVIADYAPYPRLEVAAVILAHTPVPLTVGLGAHYDPATTVAGPVRIPYPDQQLDLRVDILVDPRSFTLHGPSTVHLPVTGDDPYPVRTLRLTAHTAPELTPERTIRLIYRLGDRIVGLASRTITVTTDRARLDAFGFRPPQHRMLDLMPLVESAPPDLVLVLFRADERDETYVWEAFPFGGRATLADGERRSRIDGSARDLATHTSRLVVEENFRGPAAYDMISGYGDLIQSAIPAGIRTVLRDLVDASAEPPTMLLLTEEAFVPWELAVLDPPMRSAFGGDAPFLGAHVAMSRWPFSTDGAGAGVNTHQHTVRRHAAVAAKYPAQWKSRFRELPHAVAEADRFNGVYAPVVAVAPTRHDVVACLSGELPVDLLHLAVHGDYDPSQREDGLVFPDPRTTERPEFLTSLAVRGLRNDTAAPFVFVNACLMAAGDTILGSYAGFAAAVLRTGAVGVVAPIWSVDDADAARVAQWFYRHAYGESAVPVAELLRRLRAEYTRADVTAAGDRAAPTALAYQAFGHPRLTLLRTTPER</sequence>
<proteinExistence type="predicted"/>
<dbReference type="EMBL" id="SNXK01000008">
    <property type="protein sequence ID" value="TDP31466.1"/>
    <property type="molecule type" value="Genomic_DNA"/>
</dbReference>
<dbReference type="Proteomes" id="UP000295087">
    <property type="component" value="Unassembled WGS sequence"/>
</dbReference>
<comment type="caution">
    <text evidence="2">The sequence shown here is derived from an EMBL/GenBank/DDBJ whole genome shotgun (WGS) entry which is preliminary data.</text>
</comment>
<evidence type="ECO:0000313" key="3">
    <source>
        <dbReference type="Proteomes" id="UP000295087"/>
    </source>
</evidence>
<name>A0A4R6P2N1_NOCIG</name>
<dbReference type="AlphaFoldDB" id="A0A4R6P2N1"/>
<dbReference type="InterPro" id="IPR024983">
    <property type="entry name" value="CHAT_dom"/>
</dbReference>
<gene>
    <name evidence="2" type="ORF">DFR75_10871</name>
</gene>
<reference evidence="2 3" key="1">
    <citation type="submission" date="2019-03" db="EMBL/GenBank/DDBJ databases">
        <title>Genomic Encyclopedia of Type Strains, Phase IV (KMG-IV): sequencing the most valuable type-strain genomes for metagenomic binning, comparative biology and taxonomic classification.</title>
        <authorList>
            <person name="Goeker M."/>
        </authorList>
    </citation>
    <scope>NUCLEOTIDE SEQUENCE [LARGE SCALE GENOMIC DNA]</scope>
    <source>
        <strain evidence="2 3">DSM 44496</strain>
    </source>
</reference>
<evidence type="ECO:0000313" key="2">
    <source>
        <dbReference type="EMBL" id="TDP31466.1"/>
    </source>
</evidence>
<accession>A0A4R6P2N1</accession>
<protein>
    <submittedName>
        <fullName evidence="2">CHAT domain-containing protein</fullName>
    </submittedName>
</protein>
<feature type="domain" description="CHAT" evidence="1">
    <location>
        <begin position="465"/>
        <end position="649"/>
    </location>
</feature>